<feature type="transmembrane region" description="Helical" evidence="1">
    <location>
        <begin position="53"/>
        <end position="72"/>
    </location>
</feature>
<feature type="transmembrane region" description="Helical" evidence="1">
    <location>
        <begin position="84"/>
        <end position="104"/>
    </location>
</feature>
<organism evidence="2 3">
    <name type="scientific">Trichophyton tonsurans (strain CBS 112818)</name>
    <name type="common">Scalp ringworm fungus</name>
    <dbReference type="NCBI Taxonomy" id="647933"/>
    <lineage>
        <taxon>Eukaryota</taxon>
        <taxon>Fungi</taxon>
        <taxon>Dikarya</taxon>
        <taxon>Ascomycota</taxon>
        <taxon>Pezizomycotina</taxon>
        <taxon>Eurotiomycetes</taxon>
        <taxon>Eurotiomycetidae</taxon>
        <taxon>Onygenales</taxon>
        <taxon>Arthrodermataceae</taxon>
        <taxon>Trichophyton</taxon>
    </lineage>
</organism>
<protein>
    <submittedName>
        <fullName evidence="2">Uncharacterized protein</fullName>
    </submittedName>
</protein>
<dbReference type="Proteomes" id="UP000009172">
    <property type="component" value="Unassembled WGS sequence"/>
</dbReference>
<dbReference type="HOGENOM" id="CLU_1210552_0_0_1"/>
<reference evidence="3" key="1">
    <citation type="journal article" date="2012" name="MBio">
        <title>Comparative genome analysis of Trichophyton rubrum and related dermatophytes reveals candidate genes involved in infection.</title>
        <authorList>
            <person name="Martinez D.A."/>
            <person name="Oliver B.G."/>
            <person name="Graeser Y."/>
            <person name="Goldberg J.M."/>
            <person name="Li W."/>
            <person name="Martinez-Rossi N.M."/>
            <person name="Monod M."/>
            <person name="Shelest E."/>
            <person name="Barton R.C."/>
            <person name="Birch E."/>
            <person name="Brakhage A.A."/>
            <person name="Chen Z."/>
            <person name="Gurr S.J."/>
            <person name="Heiman D."/>
            <person name="Heitman J."/>
            <person name="Kosti I."/>
            <person name="Rossi A."/>
            <person name="Saif S."/>
            <person name="Samalova M."/>
            <person name="Saunders C.W."/>
            <person name="Shea T."/>
            <person name="Summerbell R.C."/>
            <person name="Xu J."/>
            <person name="Young S."/>
            <person name="Zeng Q."/>
            <person name="Birren B.W."/>
            <person name="Cuomo C.A."/>
            <person name="White T.C."/>
        </authorList>
    </citation>
    <scope>NUCLEOTIDE SEQUENCE [LARGE SCALE GENOMIC DNA]</scope>
    <source>
        <strain evidence="3">CBS 112818</strain>
    </source>
</reference>
<keyword evidence="3" id="KW-1185">Reference proteome</keyword>
<evidence type="ECO:0000313" key="3">
    <source>
        <dbReference type="Proteomes" id="UP000009172"/>
    </source>
</evidence>
<keyword evidence="1" id="KW-1133">Transmembrane helix</keyword>
<accession>F2S4P2</accession>
<sequence>MLCALHSTYQGQQLLNTIATFLHSSVTLLNSISGFKQLDPRVCRLLSPLWLDFIFYPVLSVILPYPLFRFIIEGTDLMSCSVYPWIAITLAKGILSIGYGTSAWKRLSFRFGIGYVSPPFIPVSQCRFLPQAHKIRPPSQGRRLFLPFLEISLVLGRKGPHGALCPLQDYPTFPFSILSSGCFVRPVGRRPPTGSLSKWLRKALLHLSAPRSSFRPSKGSLLVGLKTSI</sequence>
<keyword evidence="1" id="KW-0472">Membrane</keyword>
<feature type="transmembrane region" description="Helical" evidence="1">
    <location>
        <begin position="14"/>
        <end position="32"/>
    </location>
</feature>
<evidence type="ECO:0000256" key="1">
    <source>
        <dbReference type="SAM" id="Phobius"/>
    </source>
</evidence>
<keyword evidence="1" id="KW-0812">Transmembrane</keyword>
<name>F2S4P2_TRIT1</name>
<proteinExistence type="predicted"/>
<dbReference type="EMBL" id="GG698512">
    <property type="protein sequence ID" value="EGD98592.1"/>
    <property type="molecule type" value="Genomic_DNA"/>
</dbReference>
<evidence type="ECO:0000313" key="2">
    <source>
        <dbReference type="EMBL" id="EGD98592.1"/>
    </source>
</evidence>
<gene>
    <name evidence="2" type="ORF">TESG_05962</name>
</gene>
<dbReference type="AlphaFoldDB" id="F2S4P2"/>